<keyword evidence="7 11" id="KW-0675">Receptor</keyword>
<keyword evidence="13" id="KW-1185">Reference proteome</keyword>
<dbReference type="GO" id="GO:0016020">
    <property type="term" value="C:membrane"/>
    <property type="evidence" value="ECO:0007669"/>
    <property type="project" value="UniProtKB-SubCell"/>
</dbReference>
<dbReference type="EnsemblMetazoa" id="ISCW005570-RA">
    <property type="protein sequence ID" value="ISCW005570-PA"/>
    <property type="gene ID" value="ISCW005570"/>
</dbReference>
<dbReference type="Proteomes" id="UP000001555">
    <property type="component" value="Unassembled WGS sequence"/>
</dbReference>
<evidence type="ECO:0000259" key="10">
    <source>
        <dbReference type="PROSITE" id="PS50262"/>
    </source>
</evidence>
<evidence type="ECO:0000313" key="13">
    <source>
        <dbReference type="Proteomes" id="UP000001555"/>
    </source>
</evidence>
<dbReference type="InParanoid" id="B7PMN3"/>
<dbReference type="HOGENOM" id="CLU_137561_0_0_1"/>
<dbReference type="Gene3D" id="1.20.1070.10">
    <property type="entry name" value="Rhodopsin 7-helix transmembrane proteins"/>
    <property type="match status" value="1"/>
</dbReference>
<dbReference type="InterPro" id="IPR000276">
    <property type="entry name" value="GPCR_Rhodpsn"/>
</dbReference>
<dbReference type="PANTHER" id="PTHR24238">
    <property type="entry name" value="G-PROTEIN COUPLED RECEPTOR"/>
    <property type="match status" value="1"/>
</dbReference>
<evidence type="ECO:0000313" key="11">
    <source>
        <dbReference type="EMBL" id="EEC07855.1"/>
    </source>
</evidence>
<reference evidence="12" key="2">
    <citation type="submission" date="2020-05" db="UniProtKB">
        <authorList>
            <consortium name="EnsemblMetazoa"/>
        </authorList>
    </citation>
    <scope>IDENTIFICATION</scope>
    <source>
        <strain evidence="12">wikel</strain>
    </source>
</reference>
<evidence type="ECO:0000256" key="2">
    <source>
        <dbReference type="ARBA" id="ARBA00010663"/>
    </source>
</evidence>
<dbReference type="EMBL" id="ABJB010314552">
    <property type="status" value="NOT_ANNOTATED_CDS"/>
    <property type="molecule type" value="Genomic_DNA"/>
</dbReference>
<evidence type="ECO:0000256" key="5">
    <source>
        <dbReference type="ARBA" id="ARBA00023040"/>
    </source>
</evidence>
<protein>
    <submittedName>
        <fullName evidence="11 12">Sulfakinin receptor, putative</fullName>
        <ecNumber evidence="11">2.7.10.2</ecNumber>
    </submittedName>
</protein>
<reference evidence="11 13" key="1">
    <citation type="submission" date="2008-03" db="EMBL/GenBank/DDBJ databases">
        <title>Annotation of Ixodes scapularis.</title>
        <authorList>
            <consortium name="Ixodes scapularis Genome Project Consortium"/>
            <person name="Caler E."/>
            <person name="Hannick L.I."/>
            <person name="Bidwell S."/>
            <person name="Joardar V."/>
            <person name="Thiagarajan M."/>
            <person name="Amedeo P."/>
            <person name="Galinsky K.J."/>
            <person name="Schobel S."/>
            <person name="Inman J."/>
            <person name="Hostetler J."/>
            <person name="Miller J."/>
            <person name="Hammond M."/>
            <person name="Megy K."/>
            <person name="Lawson D."/>
            <person name="Kodira C."/>
            <person name="Sutton G."/>
            <person name="Meyer J."/>
            <person name="Hill C.A."/>
            <person name="Birren B."/>
            <person name="Nene V."/>
            <person name="Collins F."/>
            <person name="Alarcon-Chaidez F."/>
            <person name="Wikel S."/>
            <person name="Strausberg R."/>
        </authorList>
    </citation>
    <scope>NUCLEOTIDE SEQUENCE [LARGE SCALE GENOMIC DNA]</scope>
    <source>
        <strain evidence="13">Wikel</strain>
        <strain evidence="11">Wikel colony</strain>
    </source>
</reference>
<comment type="subcellular location">
    <subcellularLocation>
        <location evidence="1">Membrane</location>
        <topology evidence="1">Multi-pass membrane protein</topology>
    </subcellularLocation>
</comment>
<dbReference type="STRING" id="6945.B7PMN3"/>
<accession>B7PMN3</accession>
<dbReference type="VEuPathDB" id="VectorBase:ISCW005570"/>
<dbReference type="GO" id="GO:0004930">
    <property type="term" value="F:G protein-coupled receptor activity"/>
    <property type="evidence" value="ECO:0007669"/>
    <property type="project" value="UniProtKB-KW"/>
</dbReference>
<dbReference type="EMBL" id="ABJB010920005">
    <property type="status" value="NOT_ANNOTATED_CDS"/>
    <property type="molecule type" value="Genomic_DNA"/>
</dbReference>
<dbReference type="PRINTS" id="PR00237">
    <property type="entry name" value="GPCRRHODOPSN"/>
</dbReference>
<dbReference type="InterPro" id="IPR017452">
    <property type="entry name" value="GPCR_Rhodpsn_7TM"/>
</dbReference>
<keyword evidence="3 9" id="KW-0812">Transmembrane</keyword>
<sequence length="164" mass="18078">MIRKVISNIPEHTAPSPPSTTSWVFDGVNLLPNVTPTPDIVEVLTVSNITLEDSGGQDIPPEPEDVILRITLYSIIFVFAVVGNVLVLVTLVQNKRMRTVTNVFLVNLAVSDLLLGVLCMPFTLVGSLLRNFVFGEIMCRLIPYLQEGYGRQCTRTTGVNDEAY</sequence>
<dbReference type="EC" id="2.7.10.2" evidence="11"/>
<dbReference type="GO" id="GO:0004715">
    <property type="term" value="F:non-membrane spanning protein tyrosine kinase activity"/>
    <property type="evidence" value="ECO:0007669"/>
    <property type="project" value="UniProtKB-EC"/>
</dbReference>
<dbReference type="PROSITE" id="PS50262">
    <property type="entry name" value="G_PROTEIN_RECEP_F1_2"/>
    <property type="match status" value="1"/>
</dbReference>
<evidence type="ECO:0000256" key="7">
    <source>
        <dbReference type="ARBA" id="ARBA00023170"/>
    </source>
</evidence>
<evidence type="ECO:0000256" key="1">
    <source>
        <dbReference type="ARBA" id="ARBA00004141"/>
    </source>
</evidence>
<keyword evidence="5" id="KW-0297">G-protein coupled receptor</keyword>
<dbReference type="EMBL" id="ABJB010265031">
    <property type="status" value="NOT_ANNOTATED_CDS"/>
    <property type="molecule type" value="Genomic_DNA"/>
</dbReference>
<dbReference type="PANTHER" id="PTHR24238:SF75">
    <property type="entry name" value="CHOLECYSTOKININ-LIKE RECEPTOR AT 17D1-RELATED"/>
    <property type="match status" value="1"/>
</dbReference>
<organism>
    <name type="scientific">Ixodes scapularis</name>
    <name type="common">Black-legged tick</name>
    <name type="synonym">Deer tick</name>
    <dbReference type="NCBI Taxonomy" id="6945"/>
    <lineage>
        <taxon>Eukaryota</taxon>
        <taxon>Metazoa</taxon>
        <taxon>Ecdysozoa</taxon>
        <taxon>Arthropoda</taxon>
        <taxon>Chelicerata</taxon>
        <taxon>Arachnida</taxon>
        <taxon>Acari</taxon>
        <taxon>Parasitiformes</taxon>
        <taxon>Ixodida</taxon>
        <taxon>Ixodoidea</taxon>
        <taxon>Ixodidae</taxon>
        <taxon>Ixodinae</taxon>
        <taxon>Ixodes</taxon>
    </lineage>
</organism>
<keyword evidence="11" id="KW-0808">Transferase</keyword>
<dbReference type="EMBL" id="ABJB010613226">
    <property type="status" value="NOT_ANNOTATED_CDS"/>
    <property type="molecule type" value="Genomic_DNA"/>
</dbReference>
<gene>
    <name evidence="11" type="ORF">IscW_ISCW005570</name>
</gene>
<feature type="transmembrane region" description="Helical" evidence="9">
    <location>
        <begin position="104"/>
        <end position="124"/>
    </location>
</feature>
<dbReference type="AlphaFoldDB" id="B7PMN3"/>
<feature type="domain" description="G-protein coupled receptors family 1 profile" evidence="10">
    <location>
        <begin position="83"/>
        <end position="145"/>
    </location>
</feature>
<feature type="transmembrane region" description="Helical" evidence="9">
    <location>
        <begin position="70"/>
        <end position="92"/>
    </location>
</feature>
<proteinExistence type="inferred from homology"/>
<evidence type="ECO:0000256" key="9">
    <source>
        <dbReference type="SAM" id="Phobius"/>
    </source>
</evidence>
<comment type="similarity">
    <text evidence="2">Belongs to the G-protein coupled receptor 1 family.</text>
</comment>
<dbReference type="PaxDb" id="6945-B7PMN3"/>
<dbReference type="Pfam" id="PF00001">
    <property type="entry name" value="7tm_1"/>
    <property type="match status" value="1"/>
</dbReference>
<name>B7PMN3_IXOSC</name>
<evidence type="ECO:0000256" key="6">
    <source>
        <dbReference type="ARBA" id="ARBA00023136"/>
    </source>
</evidence>
<dbReference type="VEuPathDB" id="VectorBase:ISCI005570"/>
<dbReference type="OrthoDB" id="6419947at2759"/>
<evidence type="ECO:0000256" key="4">
    <source>
        <dbReference type="ARBA" id="ARBA00022989"/>
    </source>
</evidence>
<evidence type="ECO:0000256" key="8">
    <source>
        <dbReference type="ARBA" id="ARBA00023224"/>
    </source>
</evidence>
<dbReference type="VEuPathDB" id="VectorBase:ISCP_025698"/>
<keyword evidence="8" id="KW-0807">Transducer</keyword>
<dbReference type="SUPFAM" id="SSF81321">
    <property type="entry name" value="Family A G protein-coupled receptor-like"/>
    <property type="match status" value="1"/>
</dbReference>
<dbReference type="EMBL" id="DS748459">
    <property type="protein sequence ID" value="EEC07855.1"/>
    <property type="molecule type" value="Genomic_DNA"/>
</dbReference>
<evidence type="ECO:0000256" key="3">
    <source>
        <dbReference type="ARBA" id="ARBA00022692"/>
    </source>
</evidence>
<evidence type="ECO:0000313" key="12">
    <source>
        <dbReference type="EnsemblMetazoa" id="ISCW005570-PA"/>
    </source>
</evidence>
<keyword evidence="6 9" id="KW-0472">Membrane</keyword>
<keyword evidence="4 9" id="KW-1133">Transmembrane helix</keyword>